<dbReference type="InterPro" id="IPR052715">
    <property type="entry name" value="RAYT_transposase"/>
</dbReference>
<organism evidence="2 3">
    <name type="scientific">Methylophilus methylotrophus</name>
    <name type="common">Bacterium W3A1</name>
    <dbReference type="NCBI Taxonomy" id="17"/>
    <lineage>
        <taxon>Bacteria</taxon>
        <taxon>Pseudomonadati</taxon>
        <taxon>Pseudomonadota</taxon>
        <taxon>Betaproteobacteria</taxon>
        <taxon>Nitrosomonadales</taxon>
        <taxon>Methylophilaceae</taxon>
        <taxon>Methylophilus</taxon>
    </lineage>
</organism>
<dbReference type="NCBIfam" id="NF047646">
    <property type="entry name" value="REP_Tyr_transpos"/>
    <property type="match status" value="1"/>
</dbReference>
<dbReference type="Pfam" id="PF01797">
    <property type="entry name" value="Y1_Tnp"/>
    <property type="match status" value="1"/>
</dbReference>
<dbReference type="InterPro" id="IPR002686">
    <property type="entry name" value="Transposase_17"/>
</dbReference>
<dbReference type="PANTHER" id="PTHR36966">
    <property type="entry name" value="REP-ASSOCIATED TYROSINE TRANSPOSASE"/>
    <property type="match status" value="1"/>
</dbReference>
<dbReference type="EMBL" id="SSGG01000067">
    <property type="protein sequence ID" value="TXI37095.1"/>
    <property type="molecule type" value="Genomic_DNA"/>
</dbReference>
<gene>
    <name evidence="2" type="ORF">E6Q51_04130</name>
</gene>
<reference evidence="2 3" key="1">
    <citation type="submission" date="2018-09" db="EMBL/GenBank/DDBJ databases">
        <title>Metagenome Assembled Genomes from an Advanced Water Purification Facility.</title>
        <authorList>
            <person name="Stamps B.W."/>
            <person name="Spear J.R."/>
        </authorList>
    </citation>
    <scope>NUCLEOTIDE SEQUENCE [LARGE SCALE GENOMIC DNA]</scope>
    <source>
        <strain evidence="2">Bin_42_2</strain>
    </source>
</reference>
<dbReference type="GO" id="GO:0004803">
    <property type="term" value="F:transposase activity"/>
    <property type="evidence" value="ECO:0007669"/>
    <property type="project" value="InterPro"/>
</dbReference>
<evidence type="ECO:0000313" key="2">
    <source>
        <dbReference type="EMBL" id="TXI37095.1"/>
    </source>
</evidence>
<dbReference type="InterPro" id="IPR036515">
    <property type="entry name" value="Transposase_17_sf"/>
</dbReference>
<feature type="domain" description="Transposase IS200-like" evidence="1">
    <location>
        <begin position="9"/>
        <end position="137"/>
    </location>
</feature>
<accession>A0A5C7WK65</accession>
<protein>
    <submittedName>
        <fullName evidence="2">Transposase</fullName>
    </submittedName>
</protein>
<evidence type="ECO:0000313" key="3">
    <source>
        <dbReference type="Proteomes" id="UP000321374"/>
    </source>
</evidence>
<dbReference type="GO" id="GO:0006313">
    <property type="term" value="P:DNA transposition"/>
    <property type="evidence" value="ECO:0007669"/>
    <property type="project" value="InterPro"/>
</dbReference>
<sequence length="182" mass="21709">MSRYRRANTSGATYFFTVVTYRRQRLLCDDDVRDALKHAVQKVRTDHPFTIDAWVLLPDHIHSIWTLPPNDANFALRWQLIKRYVSRACGARLNHTEWMSASKTKHRESTIWQRRYWEHQIRDDNDYAKHMDYLHFNPLKHGLVNNVKDWPYSTFHRYVKAGVYDEHWGVGLDFVEGAFGDS</sequence>
<dbReference type="SUPFAM" id="SSF143422">
    <property type="entry name" value="Transposase IS200-like"/>
    <property type="match status" value="1"/>
</dbReference>
<dbReference type="Gene3D" id="3.30.70.1290">
    <property type="entry name" value="Transposase IS200-like"/>
    <property type="match status" value="1"/>
</dbReference>
<dbReference type="Proteomes" id="UP000321374">
    <property type="component" value="Unassembled WGS sequence"/>
</dbReference>
<evidence type="ECO:0000259" key="1">
    <source>
        <dbReference type="SMART" id="SM01321"/>
    </source>
</evidence>
<comment type="caution">
    <text evidence="2">The sequence shown here is derived from an EMBL/GenBank/DDBJ whole genome shotgun (WGS) entry which is preliminary data.</text>
</comment>
<dbReference type="AlphaFoldDB" id="A0A5C7WK65"/>
<dbReference type="SMART" id="SM01321">
    <property type="entry name" value="Y1_Tnp"/>
    <property type="match status" value="1"/>
</dbReference>
<dbReference type="PANTHER" id="PTHR36966:SF1">
    <property type="entry name" value="REP-ASSOCIATED TYROSINE TRANSPOSASE"/>
    <property type="match status" value="1"/>
</dbReference>
<dbReference type="GO" id="GO:0043565">
    <property type="term" value="F:sequence-specific DNA binding"/>
    <property type="evidence" value="ECO:0007669"/>
    <property type="project" value="TreeGrafter"/>
</dbReference>
<name>A0A5C7WK65_METME</name>
<proteinExistence type="predicted"/>